<evidence type="ECO:0000313" key="3">
    <source>
        <dbReference type="EMBL" id="MRX77139.1"/>
    </source>
</evidence>
<dbReference type="OrthoDB" id="2067926at2"/>
<dbReference type="Gene3D" id="1.10.3920.10">
    <property type="entry name" value="PA2201 C-terminal domain-like"/>
    <property type="match status" value="1"/>
</dbReference>
<comment type="caution">
    <text evidence="3">The sequence shown here is derived from an EMBL/GenBank/DDBJ whole genome shotgun (WGS) entry which is preliminary data.</text>
</comment>
<dbReference type="SUPFAM" id="SSF140731">
    <property type="entry name" value="PA2201 C-terminal domain-like"/>
    <property type="match status" value="1"/>
</dbReference>
<evidence type="ECO:0000259" key="1">
    <source>
        <dbReference type="Pfam" id="PF08928"/>
    </source>
</evidence>
<dbReference type="AlphaFoldDB" id="A0A7K0G1M3"/>
<proteinExistence type="predicted"/>
<gene>
    <name evidence="3" type="ORF">GJU39_13685</name>
</gene>
<feature type="domain" description="PoNi C-terminal" evidence="2">
    <location>
        <begin position="134"/>
        <end position="237"/>
    </location>
</feature>
<sequence length="241" mass="28499">MTYTMVVLTINMRDILNTEEGYKEIICKNNEYIKLEFEDLNSYVVSDDNDKIKETYWNLLNYTLDVLKAEYSLGSDVGNLLDFYKKTSQYILKSWIPESGYVQMIDMLSLGIILDIEDEEFNKLVALVEKENVKDYLIDFLIRSRNSSWPQTEGFIWKKPYKGISEIVSCAAEDKEKAMAHLKKYLNEWYRSIEIKTHNSKWNIHTGYWCWEAGALAKILKLEDAALKNQQYYPYDLVHWK</sequence>
<dbReference type="Pfam" id="PF08928">
    <property type="entry name" value="PoNi_N"/>
    <property type="match status" value="1"/>
</dbReference>
<reference evidence="3 4" key="1">
    <citation type="submission" date="2019-11" db="EMBL/GenBank/DDBJ databases">
        <title>Pedobacter petrophilus genome.</title>
        <authorList>
            <person name="Feldbauer M.J."/>
            <person name="Newman J.D."/>
        </authorList>
    </citation>
    <scope>NUCLEOTIDE SEQUENCE [LARGE SCALE GENOMIC DNA]</scope>
    <source>
        <strain evidence="3 4">LMG 29686</strain>
    </source>
</reference>
<evidence type="ECO:0000313" key="4">
    <source>
        <dbReference type="Proteomes" id="UP000487757"/>
    </source>
</evidence>
<dbReference type="Pfam" id="PF08929">
    <property type="entry name" value="PoNi_C"/>
    <property type="match status" value="1"/>
</dbReference>
<accession>A0A7K0G1M3</accession>
<feature type="domain" description="PoNi N-terminal" evidence="1">
    <location>
        <begin position="13"/>
        <end position="125"/>
    </location>
</feature>
<dbReference type="InterPro" id="IPR015025">
    <property type="entry name" value="PoNi_C"/>
</dbReference>
<protein>
    <submittedName>
        <fullName evidence="3">DUF1911 domain-containing protein</fullName>
    </submittedName>
</protein>
<evidence type="ECO:0000259" key="2">
    <source>
        <dbReference type="Pfam" id="PF08929"/>
    </source>
</evidence>
<dbReference type="EMBL" id="WKKH01000020">
    <property type="protein sequence ID" value="MRX77139.1"/>
    <property type="molecule type" value="Genomic_DNA"/>
</dbReference>
<dbReference type="Proteomes" id="UP000487757">
    <property type="component" value="Unassembled WGS sequence"/>
</dbReference>
<name>A0A7K0G1M3_9SPHI</name>
<keyword evidence="4" id="KW-1185">Reference proteome</keyword>
<organism evidence="3 4">
    <name type="scientific">Pedobacter petrophilus</name>
    <dbReference type="NCBI Taxonomy" id="1908241"/>
    <lineage>
        <taxon>Bacteria</taxon>
        <taxon>Pseudomonadati</taxon>
        <taxon>Bacteroidota</taxon>
        <taxon>Sphingobacteriia</taxon>
        <taxon>Sphingobacteriales</taxon>
        <taxon>Sphingobacteriaceae</taxon>
        <taxon>Pedobacter</taxon>
    </lineage>
</organism>
<dbReference type="InterPro" id="IPR015024">
    <property type="entry name" value="PoNi_N"/>
</dbReference>
<dbReference type="InterPro" id="IPR028983">
    <property type="entry name" value="PA2201-like_C"/>
</dbReference>